<keyword evidence="1" id="KW-1133">Transmembrane helix</keyword>
<dbReference type="Proteomes" id="UP001454489">
    <property type="component" value="Unassembled WGS sequence"/>
</dbReference>
<feature type="transmembrane region" description="Helical" evidence="1">
    <location>
        <begin position="48"/>
        <end position="69"/>
    </location>
</feature>
<evidence type="ECO:0000313" key="2">
    <source>
        <dbReference type="EMBL" id="MEQ2556803.1"/>
    </source>
</evidence>
<dbReference type="InterPro" id="IPR046283">
    <property type="entry name" value="DUF6320"/>
</dbReference>
<evidence type="ECO:0000256" key="1">
    <source>
        <dbReference type="SAM" id="Phobius"/>
    </source>
</evidence>
<feature type="transmembrane region" description="Helical" evidence="1">
    <location>
        <begin position="159"/>
        <end position="179"/>
    </location>
</feature>
<dbReference type="RefSeq" id="WP_353529871.1">
    <property type="nucleotide sequence ID" value="NZ_JBBMEX010000002.1"/>
</dbReference>
<protein>
    <submittedName>
        <fullName evidence="2">DUF6320 domain-containing protein</fullName>
    </submittedName>
</protein>
<reference evidence="2 3" key="1">
    <citation type="submission" date="2024-03" db="EMBL/GenBank/DDBJ databases">
        <title>Human intestinal bacterial collection.</title>
        <authorList>
            <person name="Pauvert C."/>
            <person name="Hitch T.C.A."/>
            <person name="Clavel T."/>
        </authorList>
    </citation>
    <scope>NUCLEOTIDE SEQUENCE [LARGE SCALE GENOMIC DNA]</scope>
    <source>
        <strain evidence="2 3">CLA-AA-H185</strain>
    </source>
</reference>
<sequence>MSKCRNCKIEILDRTGVCPLCHCVVEQDGSEREAAYPDVGIREKRFALIIRIYVFLAVMAEALLVFINVNHHKGIWWSAITAGVFIYIYLIMKIGIQNDAGYRSKIILVTIFSIGLLFLIDEVAGYRGWSLNYVLPAGVIMLNVAIILLMIVNWRNWPSYLLFQLFCILCSIFPIILWKKDVITKPFLSEIALAVSVFLFLGTFIIGGSRARAELKRRFHV</sequence>
<proteinExistence type="predicted"/>
<dbReference type="EMBL" id="JBBMEX010000002">
    <property type="protein sequence ID" value="MEQ2556803.1"/>
    <property type="molecule type" value="Genomic_DNA"/>
</dbReference>
<name>A0ABV1HAQ9_9FIRM</name>
<feature type="transmembrane region" description="Helical" evidence="1">
    <location>
        <begin position="75"/>
        <end position="94"/>
    </location>
</feature>
<gene>
    <name evidence="2" type="ORF">WMO43_02760</name>
</gene>
<feature type="transmembrane region" description="Helical" evidence="1">
    <location>
        <begin position="106"/>
        <end position="127"/>
    </location>
</feature>
<feature type="transmembrane region" description="Helical" evidence="1">
    <location>
        <begin position="191"/>
        <end position="209"/>
    </location>
</feature>
<comment type="caution">
    <text evidence="2">The sequence shown here is derived from an EMBL/GenBank/DDBJ whole genome shotgun (WGS) entry which is preliminary data.</text>
</comment>
<keyword evidence="1" id="KW-0472">Membrane</keyword>
<organism evidence="2 3">
    <name type="scientific">Maccoyibacter intestinihominis</name>
    <dbReference type="NCBI Taxonomy" id="3133499"/>
    <lineage>
        <taxon>Bacteria</taxon>
        <taxon>Bacillati</taxon>
        <taxon>Bacillota</taxon>
        <taxon>Clostridia</taxon>
        <taxon>Lachnospirales</taxon>
        <taxon>Lachnospiraceae</taxon>
        <taxon>Maccoyibacter</taxon>
    </lineage>
</organism>
<dbReference type="Pfam" id="PF19845">
    <property type="entry name" value="DUF6320"/>
    <property type="match status" value="1"/>
</dbReference>
<evidence type="ECO:0000313" key="3">
    <source>
        <dbReference type="Proteomes" id="UP001454489"/>
    </source>
</evidence>
<keyword evidence="3" id="KW-1185">Reference proteome</keyword>
<feature type="transmembrane region" description="Helical" evidence="1">
    <location>
        <begin position="133"/>
        <end position="152"/>
    </location>
</feature>
<keyword evidence="1" id="KW-0812">Transmembrane</keyword>
<accession>A0ABV1HAQ9</accession>